<feature type="domain" description="Glucosamine/galactosamine-6-phosphate isomerase" evidence="8">
    <location>
        <begin position="10"/>
        <end position="231"/>
    </location>
</feature>
<reference evidence="10" key="1">
    <citation type="journal article" date="2017" name="Environ. Microbiol. Rep.">
        <title>Genetic Diversity of Marine Anaerobic Ammonium-Oxidizing Bacteria as Revealed by Genomic and Proteomic Analyses of 'Candidatus Scalindua japonica'.</title>
        <authorList>
            <person name="Oshiki M."/>
            <person name="Mizuto K."/>
            <person name="Kimura Z."/>
            <person name="Kindaichi T."/>
            <person name="Satoh H."/>
            <person name="Okabe S."/>
        </authorList>
    </citation>
    <scope>NUCLEOTIDE SEQUENCE [LARGE SCALE GENOMIC DNA]</scope>
    <source>
        <strain evidence="10">husup-a2</strain>
    </source>
</reference>
<dbReference type="EMBL" id="BAOS01000031">
    <property type="protein sequence ID" value="GAX62421.1"/>
    <property type="molecule type" value="Genomic_DNA"/>
</dbReference>
<gene>
    <name evidence="7" type="primary">pgl</name>
    <name evidence="9" type="ORF">SCALIN_C31_0056</name>
</gene>
<comment type="pathway">
    <text evidence="3 7">Carbohydrate degradation; pentose phosphate pathway; D-ribulose 5-phosphate from D-glucose 6-phosphate (oxidative stage): step 2/3.</text>
</comment>
<dbReference type="GO" id="GO:0005975">
    <property type="term" value="P:carbohydrate metabolic process"/>
    <property type="evidence" value="ECO:0007669"/>
    <property type="project" value="UniProtKB-UniRule"/>
</dbReference>
<evidence type="ECO:0000256" key="2">
    <source>
        <dbReference type="ARBA" id="ARBA00002681"/>
    </source>
</evidence>
<evidence type="ECO:0000256" key="1">
    <source>
        <dbReference type="ARBA" id="ARBA00000832"/>
    </source>
</evidence>
<comment type="caution">
    <text evidence="9">The sequence shown here is derived from an EMBL/GenBank/DDBJ whole genome shotgun (WGS) entry which is preliminary data.</text>
</comment>
<dbReference type="GO" id="GO:0017057">
    <property type="term" value="F:6-phosphogluconolactonase activity"/>
    <property type="evidence" value="ECO:0007669"/>
    <property type="project" value="UniProtKB-UniRule"/>
</dbReference>
<dbReference type="PANTHER" id="PTHR11054:SF0">
    <property type="entry name" value="6-PHOSPHOGLUCONOLACTONASE"/>
    <property type="match status" value="1"/>
</dbReference>
<dbReference type="RefSeq" id="WP_096895813.1">
    <property type="nucleotide sequence ID" value="NZ_BAOS01000031.1"/>
</dbReference>
<dbReference type="InterPro" id="IPR037171">
    <property type="entry name" value="NagB/RpiA_transferase-like"/>
</dbReference>
<protein>
    <recommendedName>
        <fullName evidence="6 7">6-phosphogluconolactonase</fullName>
        <shortName evidence="7">6PGL</shortName>
        <ecNumber evidence="5 7">3.1.1.31</ecNumber>
    </recommendedName>
</protein>
<keyword evidence="9" id="KW-0413">Isomerase</keyword>
<proteinExistence type="inferred from homology"/>
<dbReference type="GO" id="GO:0006098">
    <property type="term" value="P:pentose-phosphate shunt"/>
    <property type="evidence" value="ECO:0007669"/>
    <property type="project" value="UniProtKB-UniPathway"/>
</dbReference>
<dbReference type="CDD" id="cd01400">
    <property type="entry name" value="6PGL"/>
    <property type="match status" value="1"/>
</dbReference>
<comment type="function">
    <text evidence="2 7">Hydrolysis of 6-phosphogluconolactone to 6-phosphogluconate.</text>
</comment>
<dbReference type="GO" id="GO:0016853">
    <property type="term" value="F:isomerase activity"/>
    <property type="evidence" value="ECO:0007669"/>
    <property type="project" value="UniProtKB-KW"/>
</dbReference>
<dbReference type="NCBIfam" id="TIGR01198">
    <property type="entry name" value="pgl"/>
    <property type="match status" value="1"/>
</dbReference>
<dbReference type="SUPFAM" id="SSF100950">
    <property type="entry name" value="NagB/RpiA/CoA transferase-like"/>
    <property type="match status" value="1"/>
</dbReference>
<dbReference type="AlphaFoldDB" id="A0A286U2X3"/>
<comment type="catalytic activity">
    <reaction evidence="1 7">
        <text>6-phospho-D-glucono-1,5-lactone + H2O = 6-phospho-D-gluconate + H(+)</text>
        <dbReference type="Rhea" id="RHEA:12556"/>
        <dbReference type="ChEBI" id="CHEBI:15377"/>
        <dbReference type="ChEBI" id="CHEBI:15378"/>
        <dbReference type="ChEBI" id="CHEBI:57955"/>
        <dbReference type="ChEBI" id="CHEBI:58759"/>
        <dbReference type="EC" id="3.1.1.31"/>
    </reaction>
</comment>
<dbReference type="Pfam" id="PF01182">
    <property type="entry name" value="Glucosamine_iso"/>
    <property type="match status" value="1"/>
</dbReference>
<dbReference type="Gene3D" id="3.40.50.1360">
    <property type="match status" value="1"/>
</dbReference>
<dbReference type="InterPro" id="IPR039104">
    <property type="entry name" value="6PGL"/>
</dbReference>
<evidence type="ECO:0000259" key="8">
    <source>
        <dbReference type="Pfam" id="PF01182"/>
    </source>
</evidence>
<evidence type="ECO:0000256" key="3">
    <source>
        <dbReference type="ARBA" id="ARBA00004961"/>
    </source>
</evidence>
<evidence type="ECO:0000256" key="4">
    <source>
        <dbReference type="ARBA" id="ARBA00010662"/>
    </source>
</evidence>
<dbReference type="Proteomes" id="UP000218542">
    <property type="component" value="Unassembled WGS sequence"/>
</dbReference>
<evidence type="ECO:0000256" key="7">
    <source>
        <dbReference type="RuleBase" id="RU365095"/>
    </source>
</evidence>
<dbReference type="UniPathway" id="UPA00115">
    <property type="reaction ID" value="UER00409"/>
</dbReference>
<comment type="similarity">
    <text evidence="4 7">Belongs to the glucosamine/galactosamine-6-phosphate isomerase family. 6-phosphogluconolactonase subfamily.</text>
</comment>
<dbReference type="InterPro" id="IPR005900">
    <property type="entry name" value="6-phosphogluconolactonase_DevB"/>
</dbReference>
<keyword evidence="7" id="KW-0378">Hydrolase</keyword>
<organism evidence="9 10">
    <name type="scientific">Candidatus Scalindua japonica</name>
    <dbReference type="NCBI Taxonomy" id="1284222"/>
    <lineage>
        <taxon>Bacteria</taxon>
        <taxon>Pseudomonadati</taxon>
        <taxon>Planctomycetota</taxon>
        <taxon>Candidatus Brocadiia</taxon>
        <taxon>Candidatus Brocadiales</taxon>
        <taxon>Candidatus Scalinduaceae</taxon>
        <taxon>Candidatus Scalindua</taxon>
    </lineage>
</organism>
<evidence type="ECO:0000313" key="9">
    <source>
        <dbReference type="EMBL" id="GAX62421.1"/>
    </source>
</evidence>
<accession>A0A286U2X3</accession>
<dbReference type="OrthoDB" id="9810967at2"/>
<dbReference type="PANTHER" id="PTHR11054">
    <property type="entry name" value="6-PHOSPHOGLUCONOLACTONASE"/>
    <property type="match status" value="1"/>
</dbReference>
<evidence type="ECO:0000256" key="6">
    <source>
        <dbReference type="ARBA" id="ARBA00020337"/>
    </source>
</evidence>
<name>A0A286U2X3_9BACT</name>
<evidence type="ECO:0000313" key="10">
    <source>
        <dbReference type="Proteomes" id="UP000218542"/>
    </source>
</evidence>
<dbReference type="InterPro" id="IPR006148">
    <property type="entry name" value="Glc/Gal-6P_isomerase"/>
</dbReference>
<evidence type="ECO:0000256" key="5">
    <source>
        <dbReference type="ARBA" id="ARBA00013198"/>
    </source>
</evidence>
<sequence>MKKKIHAYPNKQKLLTATAEHMVGSIVQTIRNNGVCNVVLSGGSTPGGVFSLLASDSNRDQVDWGRIHIFWGDERMVPPEHNDSNFRMARETLLDHIKISDKNVHRIRGEIAPELAAAEYVELLNDHFKGSLPCFDLVLLGLGEDGHTASLFPETDAVEESEKNVVAVFVPKLDTWRVTLTLAVINAAREVLFLVSGKSKSEIIQRIISTKQPVKELPATMVNPQNGELHWMLDSDAMVLINKSGREVMFPF</sequence>
<dbReference type="EC" id="3.1.1.31" evidence="5 7"/>
<keyword evidence="10" id="KW-1185">Reference proteome</keyword>